<sequence length="504" mass="55178">MPARSLHAHPALRADKPIPSTPASSNGSALNGDSETDQRASESTQRFVLHRNLQQPPFVVREASNTYQLLEDDRNALDAAGGAAVSALGHYDEEHPLLGGFWRRAINAMISQTMKGAYSCSTMYIQDVVKTYAWELIESTDYKMSRVGFYTSGTTAVNASVKFAFQYHREKTNPEPSRIHFIGREQSYHGGDLGTLALGGYKARQIPYQALLKESVFHHVSACNPYRGPRPNEDTKAYVDRLVQELKAKIEELGPKTVCAFILEPVVGAAGGCLVALPGYLKAVKKICKSYDIVLIFDEVMCGMGRTGKLHAWQHDGVVPDIQVVGKGLSAGLIPLSAMLLGHKVSDALFKGSGLFAHGETYQNHPLSCAVGLEVLRCIRQPCILDNVSKMGERLESGLKNGLSGHPHVGDIRGRGAFWNIEFVQDKQTKQSFKKNIAGAVVEFVIALERPYQLSIYSSTGCGDNGIEGDGIILAPPYHIDMALVDTIIKNTVQMINDFRFDLV</sequence>
<dbReference type="GO" id="GO:0030170">
    <property type="term" value="F:pyridoxal phosphate binding"/>
    <property type="evidence" value="ECO:0007669"/>
    <property type="project" value="InterPro"/>
</dbReference>
<dbReference type="EMBL" id="ML996099">
    <property type="protein sequence ID" value="KAF2740785.1"/>
    <property type="molecule type" value="Genomic_DNA"/>
</dbReference>
<evidence type="ECO:0000256" key="4">
    <source>
        <dbReference type="SAM" id="MobiDB-lite"/>
    </source>
</evidence>
<keyword evidence="5" id="KW-0808">Transferase</keyword>
<dbReference type="OrthoDB" id="5419315at2759"/>
<feature type="region of interest" description="Disordered" evidence="4">
    <location>
        <begin position="1"/>
        <end position="45"/>
    </location>
</feature>
<dbReference type="GO" id="GO:0008483">
    <property type="term" value="F:transaminase activity"/>
    <property type="evidence" value="ECO:0007669"/>
    <property type="project" value="UniProtKB-KW"/>
</dbReference>
<evidence type="ECO:0000313" key="6">
    <source>
        <dbReference type="Proteomes" id="UP000799444"/>
    </source>
</evidence>
<dbReference type="Gene3D" id="3.40.640.10">
    <property type="entry name" value="Type I PLP-dependent aspartate aminotransferase-like (Major domain)"/>
    <property type="match status" value="1"/>
</dbReference>
<comment type="similarity">
    <text evidence="1 3">Belongs to the class-III pyridoxal-phosphate-dependent aminotransferase family.</text>
</comment>
<accession>A0A9P4RB81</accession>
<reference evidence="5" key="1">
    <citation type="journal article" date="2020" name="Stud. Mycol.">
        <title>101 Dothideomycetes genomes: a test case for predicting lifestyles and emergence of pathogens.</title>
        <authorList>
            <person name="Haridas S."/>
            <person name="Albert R."/>
            <person name="Binder M."/>
            <person name="Bloem J."/>
            <person name="Labutti K."/>
            <person name="Salamov A."/>
            <person name="Andreopoulos B."/>
            <person name="Baker S."/>
            <person name="Barry K."/>
            <person name="Bills G."/>
            <person name="Bluhm B."/>
            <person name="Cannon C."/>
            <person name="Castanera R."/>
            <person name="Culley D."/>
            <person name="Daum C."/>
            <person name="Ezra D."/>
            <person name="Gonzalez J."/>
            <person name="Henrissat B."/>
            <person name="Kuo A."/>
            <person name="Liang C."/>
            <person name="Lipzen A."/>
            <person name="Lutzoni F."/>
            <person name="Magnuson J."/>
            <person name="Mondo S."/>
            <person name="Nolan M."/>
            <person name="Ohm R."/>
            <person name="Pangilinan J."/>
            <person name="Park H.-J."/>
            <person name="Ramirez L."/>
            <person name="Alfaro M."/>
            <person name="Sun H."/>
            <person name="Tritt A."/>
            <person name="Yoshinaga Y."/>
            <person name="Zwiers L.-H."/>
            <person name="Turgeon B."/>
            <person name="Goodwin S."/>
            <person name="Spatafora J."/>
            <person name="Crous P."/>
            <person name="Grigoriev I."/>
        </authorList>
    </citation>
    <scope>NUCLEOTIDE SEQUENCE</scope>
    <source>
        <strain evidence="5">CBS 125425</strain>
    </source>
</reference>
<evidence type="ECO:0000256" key="2">
    <source>
        <dbReference type="ARBA" id="ARBA00022898"/>
    </source>
</evidence>
<evidence type="ECO:0000256" key="1">
    <source>
        <dbReference type="ARBA" id="ARBA00008954"/>
    </source>
</evidence>
<keyword evidence="5" id="KW-0032">Aminotransferase</keyword>
<gene>
    <name evidence="5" type="ORF">EJ04DRAFT_424448</name>
</gene>
<organism evidence="5 6">
    <name type="scientific">Polyplosphaeria fusca</name>
    <dbReference type="NCBI Taxonomy" id="682080"/>
    <lineage>
        <taxon>Eukaryota</taxon>
        <taxon>Fungi</taxon>
        <taxon>Dikarya</taxon>
        <taxon>Ascomycota</taxon>
        <taxon>Pezizomycotina</taxon>
        <taxon>Dothideomycetes</taxon>
        <taxon>Pleosporomycetidae</taxon>
        <taxon>Pleosporales</taxon>
        <taxon>Tetraplosphaeriaceae</taxon>
        <taxon>Polyplosphaeria</taxon>
    </lineage>
</organism>
<keyword evidence="6" id="KW-1185">Reference proteome</keyword>
<feature type="compositionally biased region" description="Polar residues" evidence="4">
    <location>
        <begin position="21"/>
        <end position="33"/>
    </location>
</feature>
<dbReference type="InterPro" id="IPR015421">
    <property type="entry name" value="PyrdxlP-dep_Trfase_major"/>
</dbReference>
<proteinExistence type="inferred from homology"/>
<dbReference type="PANTHER" id="PTHR43094">
    <property type="entry name" value="AMINOTRANSFERASE"/>
    <property type="match status" value="1"/>
</dbReference>
<keyword evidence="2 3" id="KW-0663">Pyridoxal phosphate</keyword>
<evidence type="ECO:0000313" key="5">
    <source>
        <dbReference type="EMBL" id="KAF2740785.1"/>
    </source>
</evidence>
<evidence type="ECO:0000256" key="3">
    <source>
        <dbReference type="RuleBase" id="RU003560"/>
    </source>
</evidence>
<dbReference type="AlphaFoldDB" id="A0A9P4RB81"/>
<dbReference type="GO" id="GO:0005829">
    <property type="term" value="C:cytosol"/>
    <property type="evidence" value="ECO:0007669"/>
    <property type="project" value="TreeGrafter"/>
</dbReference>
<dbReference type="Proteomes" id="UP000799444">
    <property type="component" value="Unassembled WGS sequence"/>
</dbReference>
<dbReference type="InterPro" id="IPR005814">
    <property type="entry name" value="Aminotrans_3"/>
</dbReference>
<dbReference type="InterPro" id="IPR015422">
    <property type="entry name" value="PyrdxlP-dep_Trfase_small"/>
</dbReference>
<dbReference type="SUPFAM" id="SSF53383">
    <property type="entry name" value="PLP-dependent transferases"/>
    <property type="match status" value="1"/>
</dbReference>
<comment type="caution">
    <text evidence="5">The sequence shown here is derived from an EMBL/GenBank/DDBJ whole genome shotgun (WGS) entry which is preliminary data.</text>
</comment>
<name>A0A9P4RB81_9PLEO</name>
<protein>
    <submittedName>
        <fullName evidence="5">Aminotransferase</fullName>
    </submittedName>
</protein>
<dbReference type="CDD" id="cd00610">
    <property type="entry name" value="OAT_like"/>
    <property type="match status" value="1"/>
</dbReference>
<dbReference type="Gene3D" id="3.90.1150.10">
    <property type="entry name" value="Aspartate Aminotransferase, domain 1"/>
    <property type="match status" value="1"/>
</dbReference>
<dbReference type="Pfam" id="PF00202">
    <property type="entry name" value="Aminotran_3"/>
    <property type="match status" value="1"/>
</dbReference>
<dbReference type="InterPro" id="IPR015424">
    <property type="entry name" value="PyrdxlP-dep_Trfase"/>
</dbReference>
<dbReference type="PANTHER" id="PTHR43094:SF1">
    <property type="entry name" value="AMINOTRANSFERASE CLASS-III"/>
    <property type="match status" value="1"/>
</dbReference>